<accession>A0A4Y3HSG0</accession>
<dbReference type="Pfam" id="PF06945">
    <property type="entry name" value="DUF1289"/>
    <property type="match status" value="1"/>
</dbReference>
<gene>
    <name evidence="1" type="ORF">VIN01S_08970</name>
</gene>
<dbReference type="PANTHER" id="PTHR35175">
    <property type="entry name" value="DUF1289 DOMAIN-CONTAINING PROTEIN"/>
    <property type="match status" value="1"/>
</dbReference>
<dbReference type="OrthoDB" id="8911262at2"/>
<name>A0A4Y3HSG0_9VIBR</name>
<proteinExistence type="predicted"/>
<organism evidence="1 2">
    <name type="scientific">Vibrio inusitatus NBRC 102082</name>
    <dbReference type="NCBI Taxonomy" id="1219070"/>
    <lineage>
        <taxon>Bacteria</taxon>
        <taxon>Pseudomonadati</taxon>
        <taxon>Pseudomonadota</taxon>
        <taxon>Gammaproteobacteria</taxon>
        <taxon>Vibrionales</taxon>
        <taxon>Vibrionaceae</taxon>
        <taxon>Vibrio</taxon>
    </lineage>
</organism>
<protein>
    <submittedName>
        <fullName evidence="1">DUF1289 domain-containing protein</fullName>
    </submittedName>
</protein>
<evidence type="ECO:0000313" key="2">
    <source>
        <dbReference type="Proteomes" id="UP000318717"/>
    </source>
</evidence>
<sequence length="84" mass="10038">MEQLDFFDVPSPCIGVCSSDERGYCKGCMRNRDERFTWQTLSSTEKKHIIKLCRQRYRRKMLKEKQPPKLFNEEEVTNSQGDLF</sequence>
<dbReference type="RefSeq" id="WP_141344483.1">
    <property type="nucleotide sequence ID" value="NZ_BJLF01000003.1"/>
</dbReference>
<keyword evidence="2" id="KW-1185">Reference proteome</keyword>
<dbReference type="AlphaFoldDB" id="A0A4Y3HSG0"/>
<dbReference type="InterPro" id="IPR010710">
    <property type="entry name" value="DUF1289"/>
</dbReference>
<evidence type="ECO:0000313" key="1">
    <source>
        <dbReference type="EMBL" id="GEA50093.1"/>
    </source>
</evidence>
<reference evidence="1 2" key="1">
    <citation type="submission" date="2019-06" db="EMBL/GenBank/DDBJ databases">
        <title>Whole genome shotgun sequence of Vibrio inusitatus NBRC 102082.</title>
        <authorList>
            <person name="Hosoyama A."/>
            <person name="Uohara A."/>
            <person name="Ohji S."/>
            <person name="Ichikawa N."/>
        </authorList>
    </citation>
    <scope>NUCLEOTIDE SEQUENCE [LARGE SCALE GENOMIC DNA]</scope>
    <source>
        <strain evidence="1 2">NBRC 102082</strain>
    </source>
</reference>
<dbReference type="PANTHER" id="PTHR35175:SF1">
    <property type="entry name" value="OXIDOREDUCTASE"/>
    <property type="match status" value="1"/>
</dbReference>
<dbReference type="EMBL" id="BJLF01000003">
    <property type="protein sequence ID" value="GEA50093.1"/>
    <property type="molecule type" value="Genomic_DNA"/>
</dbReference>
<comment type="caution">
    <text evidence="1">The sequence shown here is derived from an EMBL/GenBank/DDBJ whole genome shotgun (WGS) entry which is preliminary data.</text>
</comment>
<dbReference type="Proteomes" id="UP000318717">
    <property type="component" value="Unassembled WGS sequence"/>
</dbReference>